<dbReference type="OrthoDB" id="10374574at2759"/>
<sequence length="639" mass="75621">MERIYAYTKLTRDNKANSLDTLFLLTTLDTKFTLSDINTFYKEHSLRDEAILINSTPTLSLTEVLRTNDALINSLNLKVKIIDLFSLMTSDLNSLSFKEIETFVLNNKEEVSYYLHTQGILNSTMNVCSIILHQNNILIKYNTPKNLSFNSDESVFNYFCEECLIKYSSLNNNFRYFYFNYCIKINNINFIKLVKDEFISYTYFINNTFEEYYNFINNKIITKEDVNDIISLFYDNNYKFKNELKYNTLTHKENISYKKIENNNKINNLNGKEINNLIYNELTDSISDNSTIDSLLTDRLSSTSDNEDISSYIPSFNDTSIHISLIESEVNNIIINNRISLLNILIEKESDYLMLTNKEFLILFKNNNYFLNKYIKYYIINDIMINGKEEYFKTYKYIHNTLNNQNNNNDKLLLLNNYDWLNDNEMSTLINLYLQWYSSDDLFDLIYNHNINLLISFSNPLYNLLYNCKFNNKINKEDIINLNDKNINKLIKECYLADQFIGYLNYNDLSKHNISLLIKKVSNPIDLVRVLINNKVKIRFYPELMSYDPSFILPIALEILNHNCTIKVCKEILNYLIKNVLVDDFFVEDNLEIIKEIIEKVINIQDISLERMKNECISLLGKYALHFNKKLRIRNVKNQ</sequence>
<organism evidence="1 2">
    <name type="scientific">Anncaliia algerae PRA339</name>
    <dbReference type="NCBI Taxonomy" id="1288291"/>
    <lineage>
        <taxon>Eukaryota</taxon>
        <taxon>Fungi</taxon>
        <taxon>Fungi incertae sedis</taxon>
        <taxon>Microsporidia</taxon>
        <taxon>Tubulinosematoidea</taxon>
        <taxon>Tubulinosematidae</taxon>
        <taxon>Anncaliia</taxon>
    </lineage>
</organism>
<reference evidence="2" key="1">
    <citation type="submission" date="2013-02" db="EMBL/GenBank/DDBJ databases">
        <authorList>
            <consortium name="The Broad Institute Genome Sequencing Platform"/>
            <person name="Cuomo C."/>
            <person name="Becnel J."/>
            <person name="Sanscrainte N."/>
            <person name="Walker B."/>
            <person name="Young S.K."/>
            <person name="Zeng Q."/>
            <person name="Gargeya S."/>
            <person name="Fitzgerald M."/>
            <person name="Haas B."/>
            <person name="Abouelleil A."/>
            <person name="Alvarado L."/>
            <person name="Arachchi H.M."/>
            <person name="Berlin A.M."/>
            <person name="Chapman S.B."/>
            <person name="Dewar J."/>
            <person name="Goldberg J."/>
            <person name="Griggs A."/>
            <person name="Gujja S."/>
            <person name="Hansen M."/>
            <person name="Howarth C."/>
            <person name="Imamovic A."/>
            <person name="Larimer J."/>
            <person name="McCowan C."/>
            <person name="Murphy C."/>
            <person name="Neiman D."/>
            <person name="Pearson M."/>
            <person name="Priest M."/>
            <person name="Roberts A."/>
            <person name="Saif S."/>
            <person name="Shea T."/>
            <person name="Sisk P."/>
            <person name="Sykes S."/>
            <person name="Wortman J."/>
            <person name="Nusbaum C."/>
            <person name="Birren B."/>
        </authorList>
    </citation>
    <scope>NUCLEOTIDE SEQUENCE [LARGE SCALE GENOMIC DNA]</scope>
    <source>
        <strain evidence="2">PRA339</strain>
    </source>
</reference>
<evidence type="ECO:0000313" key="2">
    <source>
        <dbReference type="Proteomes" id="UP000030655"/>
    </source>
</evidence>
<dbReference type="AlphaFoldDB" id="A0A059EWV5"/>
<name>A0A059EWV5_9MICR</name>
<dbReference type="EMBL" id="KK365264">
    <property type="protein sequence ID" value="KCZ79503.1"/>
    <property type="molecule type" value="Genomic_DNA"/>
</dbReference>
<gene>
    <name evidence="1" type="ORF">H312_03103</name>
</gene>
<dbReference type="Proteomes" id="UP000030655">
    <property type="component" value="Unassembled WGS sequence"/>
</dbReference>
<accession>A0A059EWV5</accession>
<dbReference type="HOGENOM" id="CLU_445220_0_0_1"/>
<protein>
    <submittedName>
        <fullName evidence="1">Uncharacterized protein</fullName>
    </submittedName>
</protein>
<keyword evidence="2" id="KW-1185">Reference proteome</keyword>
<evidence type="ECO:0000313" key="1">
    <source>
        <dbReference type="EMBL" id="KCZ79503.1"/>
    </source>
</evidence>
<dbReference type="VEuPathDB" id="MicrosporidiaDB:H312_03103"/>
<reference evidence="1 2" key="2">
    <citation type="submission" date="2014-03" db="EMBL/GenBank/DDBJ databases">
        <title>The Genome Sequence of Anncaliia algerae insect isolate PRA339.</title>
        <authorList>
            <consortium name="The Broad Institute Genome Sequencing Platform"/>
            <consortium name="The Broad Institute Genome Sequencing Center for Infectious Disease"/>
            <person name="Cuomo C."/>
            <person name="Becnel J."/>
            <person name="Sanscrainte N."/>
            <person name="Walker B."/>
            <person name="Young S.K."/>
            <person name="Zeng Q."/>
            <person name="Gargeya S."/>
            <person name="Fitzgerald M."/>
            <person name="Haas B."/>
            <person name="Abouelleil A."/>
            <person name="Alvarado L."/>
            <person name="Arachchi H.M."/>
            <person name="Berlin A.M."/>
            <person name="Chapman S.B."/>
            <person name="Dewar J."/>
            <person name="Goldberg J."/>
            <person name="Griggs A."/>
            <person name="Gujja S."/>
            <person name="Hansen M."/>
            <person name="Howarth C."/>
            <person name="Imamovic A."/>
            <person name="Larimer J."/>
            <person name="McCowan C."/>
            <person name="Murphy C."/>
            <person name="Neiman D."/>
            <person name="Pearson M."/>
            <person name="Priest M."/>
            <person name="Roberts A."/>
            <person name="Saif S."/>
            <person name="Shea T."/>
            <person name="Sisk P."/>
            <person name="Sykes S."/>
            <person name="Wortman J."/>
            <person name="Nusbaum C."/>
            <person name="Birren B."/>
        </authorList>
    </citation>
    <scope>NUCLEOTIDE SEQUENCE [LARGE SCALE GENOMIC DNA]</scope>
    <source>
        <strain evidence="1 2">PRA339</strain>
    </source>
</reference>
<proteinExistence type="predicted"/>